<dbReference type="EMBL" id="HF935285">
    <property type="protein sequence ID" value="CCX06315.1"/>
    <property type="molecule type" value="Genomic_DNA"/>
</dbReference>
<evidence type="ECO:0000259" key="9">
    <source>
        <dbReference type="PROSITE" id="PS50862"/>
    </source>
</evidence>
<dbReference type="OMA" id="PEMAFYD"/>
<dbReference type="GO" id="GO:0005739">
    <property type="term" value="C:mitochondrion"/>
    <property type="evidence" value="ECO:0007669"/>
    <property type="project" value="TreeGrafter"/>
</dbReference>
<dbReference type="InterPro" id="IPR012340">
    <property type="entry name" value="NA-bd_OB-fold"/>
</dbReference>
<dbReference type="SUPFAM" id="SSF55681">
    <property type="entry name" value="Class II aaRS and biotin synthetases"/>
    <property type="match status" value="1"/>
</dbReference>
<evidence type="ECO:0000256" key="2">
    <source>
        <dbReference type="ARBA" id="ARBA00012816"/>
    </source>
</evidence>
<dbReference type="InterPro" id="IPR006195">
    <property type="entry name" value="aa-tRNA-synth_II"/>
</dbReference>
<dbReference type="OrthoDB" id="43906at2759"/>
<dbReference type="InterPro" id="IPR004365">
    <property type="entry name" value="NA-bd_OB_tRNA"/>
</dbReference>
<dbReference type="SUPFAM" id="SSF50249">
    <property type="entry name" value="Nucleic acid-binding proteins"/>
    <property type="match status" value="1"/>
</dbReference>
<feature type="region of interest" description="Disordered" evidence="8">
    <location>
        <begin position="61"/>
        <end position="83"/>
    </location>
</feature>
<evidence type="ECO:0000256" key="8">
    <source>
        <dbReference type="SAM" id="MobiDB-lite"/>
    </source>
</evidence>
<proteinExistence type="inferred from homology"/>
<name>U4KXS0_PYROM</name>
<evidence type="ECO:0000256" key="1">
    <source>
        <dbReference type="ARBA" id="ARBA00008226"/>
    </source>
</evidence>
<dbReference type="InterPro" id="IPR004364">
    <property type="entry name" value="Aa-tRNA-synt_II"/>
</dbReference>
<dbReference type="PRINTS" id="PR01042">
    <property type="entry name" value="TRNASYNTHASP"/>
</dbReference>
<reference evidence="10 11" key="1">
    <citation type="journal article" date="2013" name="PLoS Genet.">
        <title>The genome and development-dependent transcriptomes of Pyronema confluens: a window into fungal evolution.</title>
        <authorList>
            <person name="Traeger S."/>
            <person name="Altegoer F."/>
            <person name="Freitag M."/>
            <person name="Gabaldon T."/>
            <person name="Kempken F."/>
            <person name="Kumar A."/>
            <person name="Marcet-Houben M."/>
            <person name="Poggeler S."/>
            <person name="Stajich J.E."/>
            <person name="Nowrousian M."/>
        </authorList>
    </citation>
    <scope>NUCLEOTIDE SEQUENCE [LARGE SCALE GENOMIC DNA]</scope>
    <source>
        <strain evidence="11">CBS 100304</strain>
        <tissue evidence="10">Vegetative mycelium</tissue>
    </source>
</reference>
<keyword evidence="7" id="KW-0030">Aminoacyl-tRNA synthetase</keyword>
<dbReference type="InterPro" id="IPR002312">
    <property type="entry name" value="Asp/Asn-tRNA-synth_IIb"/>
</dbReference>
<keyword evidence="6" id="KW-0648">Protein biosynthesis</keyword>
<dbReference type="CDD" id="cd04318">
    <property type="entry name" value="EcAsnRS_like_N"/>
    <property type="match status" value="1"/>
</dbReference>
<accession>U4KXS0</accession>
<dbReference type="Pfam" id="PF01336">
    <property type="entry name" value="tRNA_anti-codon"/>
    <property type="match status" value="1"/>
</dbReference>
<dbReference type="eggNOG" id="KOG0554">
    <property type="taxonomic scope" value="Eukaryota"/>
</dbReference>
<organism evidence="10 11">
    <name type="scientific">Pyronema omphalodes (strain CBS 100304)</name>
    <name type="common">Pyronema confluens</name>
    <dbReference type="NCBI Taxonomy" id="1076935"/>
    <lineage>
        <taxon>Eukaryota</taxon>
        <taxon>Fungi</taxon>
        <taxon>Dikarya</taxon>
        <taxon>Ascomycota</taxon>
        <taxon>Pezizomycotina</taxon>
        <taxon>Pezizomycetes</taxon>
        <taxon>Pezizales</taxon>
        <taxon>Pyronemataceae</taxon>
        <taxon>Pyronema</taxon>
    </lineage>
</organism>
<dbReference type="Proteomes" id="UP000018144">
    <property type="component" value="Unassembled WGS sequence"/>
</dbReference>
<evidence type="ECO:0000256" key="7">
    <source>
        <dbReference type="ARBA" id="ARBA00023146"/>
    </source>
</evidence>
<dbReference type="PROSITE" id="PS50862">
    <property type="entry name" value="AA_TRNA_LIGASE_II"/>
    <property type="match status" value="1"/>
</dbReference>
<dbReference type="GO" id="GO:0005524">
    <property type="term" value="F:ATP binding"/>
    <property type="evidence" value="ECO:0007669"/>
    <property type="project" value="UniProtKB-KW"/>
</dbReference>
<dbReference type="PANTHER" id="PTHR22594">
    <property type="entry name" value="ASPARTYL/LYSYL-TRNA SYNTHETASE"/>
    <property type="match status" value="1"/>
</dbReference>
<keyword evidence="3 10" id="KW-0436">Ligase</keyword>
<evidence type="ECO:0000313" key="10">
    <source>
        <dbReference type="EMBL" id="CCX06315.1"/>
    </source>
</evidence>
<dbReference type="GO" id="GO:0004816">
    <property type="term" value="F:asparagine-tRNA ligase activity"/>
    <property type="evidence" value="ECO:0007669"/>
    <property type="project" value="UniProtKB-EC"/>
</dbReference>
<dbReference type="Gene3D" id="2.40.50.140">
    <property type="entry name" value="Nucleic acid-binding proteins"/>
    <property type="match status" value="1"/>
</dbReference>
<dbReference type="STRING" id="1076935.U4KXS0"/>
<comment type="similarity">
    <text evidence="1">Belongs to the class-II aminoacyl-tRNA synthetase family.</text>
</comment>
<keyword evidence="5" id="KW-0067">ATP-binding</keyword>
<dbReference type="NCBIfam" id="NF003037">
    <property type="entry name" value="PRK03932.1"/>
    <property type="match status" value="1"/>
</dbReference>
<evidence type="ECO:0000313" key="11">
    <source>
        <dbReference type="Proteomes" id="UP000018144"/>
    </source>
</evidence>
<dbReference type="AlphaFoldDB" id="U4KXS0"/>
<dbReference type="PANTHER" id="PTHR22594:SF34">
    <property type="entry name" value="ASPARAGINE--TRNA LIGASE, MITOCHONDRIAL-RELATED"/>
    <property type="match status" value="1"/>
</dbReference>
<sequence length="554" mass="61584">MRLNLIVAVCDNPAIPRLPFAFANNHVLSPPMRMRMRPAVPALIAYRHALPRAGLRQVRFNSSVSSPAPQPRESPSPGQLPRTIASLLHPDARVPRHGQQGGSSNTPESVTIHGWIKSIRKMGRICFAHITDGSTATPLQAVLTKTQAAGLSTGSSVRVIGNWVESGAGSAQKHELRAEEVHLMGAADPNTYPLQKKYQSPEFLRSLPHLRSRIPGNSAILQLRSLISSNLTSFFAKKEFVQCYPPIITSSDCEGAGEVFTVASNEKGQEQFFKSPKYLTVSTQLHLEALAAALPRVWTLSPTFRAERSDTYRHLSEFYMLEAEVSFIETLDPLIGLIEDMIRGIVSELSTSRLGQELLELSGEERAQVEARWEGLLRSTRWKRLTYSSAIEVLQKEVQDGKATFQYPLEWGVSLQSEHEKYLAALFDGPVFVTDYPKQIKPFYMLPSATASPDSPTVACFDLLFPTVGELIGGSLREHRYDELLENMKTHGLVPTDGNMDEAGLKWYAELRKWGTVPHGGFGMGFDRLLCYLTAIENIREVVAFPRWVGRCDA</sequence>
<keyword evidence="4" id="KW-0547">Nucleotide-binding</keyword>
<evidence type="ECO:0000256" key="6">
    <source>
        <dbReference type="ARBA" id="ARBA00022917"/>
    </source>
</evidence>
<feature type="domain" description="Aminoacyl-transfer RNA synthetases class-II family profile" evidence="9">
    <location>
        <begin position="221"/>
        <end position="546"/>
    </location>
</feature>
<dbReference type="NCBIfam" id="TIGR00457">
    <property type="entry name" value="asnS"/>
    <property type="match status" value="1"/>
</dbReference>
<dbReference type="EC" id="6.1.1.22" evidence="2"/>
<protein>
    <recommendedName>
        <fullName evidence="2">asparagine--tRNA ligase</fullName>
        <ecNumber evidence="2">6.1.1.22</ecNumber>
    </recommendedName>
</protein>
<dbReference type="InterPro" id="IPR004522">
    <property type="entry name" value="Asn-tRNA-ligase"/>
</dbReference>
<dbReference type="InterPro" id="IPR045864">
    <property type="entry name" value="aa-tRNA-synth_II/BPL/LPL"/>
</dbReference>
<dbReference type="GO" id="GO:0003676">
    <property type="term" value="F:nucleic acid binding"/>
    <property type="evidence" value="ECO:0007669"/>
    <property type="project" value="InterPro"/>
</dbReference>
<evidence type="ECO:0000256" key="4">
    <source>
        <dbReference type="ARBA" id="ARBA00022741"/>
    </source>
</evidence>
<evidence type="ECO:0000256" key="3">
    <source>
        <dbReference type="ARBA" id="ARBA00022598"/>
    </source>
</evidence>
<keyword evidence="11" id="KW-1185">Reference proteome</keyword>
<gene>
    <name evidence="10" type="ORF">PCON_05902</name>
</gene>
<evidence type="ECO:0000256" key="5">
    <source>
        <dbReference type="ARBA" id="ARBA00022840"/>
    </source>
</evidence>
<dbReference type="Gene3D" id="3.30.930.10">
    <property type="entry name" value="Bira Bifunctional Protein, Domain 2"/>
    <property type="match status" value="1"/>
</dbReference>
<dbReference type="Pfam" id="PF00152">
    <property type="entry name" value="tRNA-synt_2"/>
    <property type="match status" value="1"/>
</dbReference>
<dbReference type="GO" id="GO:0006421">
    <property type="term" value="P:asparaginyl-tRNA aminoacylation"/>
    <property type="evidence" value="ECO:0007669"/>
    <property type="project" value="InterPro"/>
</dbReference>